<dbReference type="CDD" id="cd07043">
    <property type="entry name" value="STAS_anti-anti-sigma_factors"/>
    <property type="match status" value="1"/>
</dbReference>
<name>A0A9D1MCF7_9FIRM</name>
<comment type="caution">
    <text evidence="4">The sequence shown here is derived from an EMBL/GenBank/DDBJ whole genome shotgun (WGS) entry which is preliminary data.</text>
</comment>
<dbReference type="InterPro" id="IPR003658">
    <property type="entry name" value="Anti-sigma_ant"/>
</dbReference>
<evidence type="ECO:0000313" key="4">
    <source>
        <dbReference type="EMBL" id="HIU57656.1"/>
    </source>
</evidence>
<dbReference type="SUPFAM" id="SSF52091">
    <property type="entry name" value="SpoIIaa-like"/>
    <property type="match status" value="1"/>
</dbReference>
<accession>A0A9D1MCF7</accession>
<organism evidence="4 5">
    <name type="scientific">Candidatus Ornithomonoglobus merdipullorum</name>
    <dbReference type="NCBI Taxonomy" id="2840895"/>
    <lineage>
        <taxon>Bacteria</taxon>
        <taxon>Bacillati</taxon>
        <taxon>Bacillota</taxon>
        <taxon>Clostridia</taxon>
        <taxon>Candidatus Ornithomonoglobus</taxon>
    </lineage>
</organism>
<dbReference type="PANTHER" id="PTHR33495:SF2">
    <property type="entry name" value="ANTI-SIGMA FACTOR ANTAGONIST TM_1081-RELATED"/>
    <property type="match status" value="1"/>
</dbReference>
<dbReference type="EMBL" id="DVNB01000080">
    <property type="protein sequence ID" value="HIU57656.1"/>
    <property type="molecule type" value="Genomic_DNA"/>
</dbReference>
<evidence type="ECO:0000259" key="3">
    <source>
        <dbReference type="PROSITE" id="PS50801"/>
    </source>
</evidence>
<evidence type="ECO:0000313" key="5">
    <source>
        <dbReference type="Proteomes" id="UP000824109"/>
    </source>
</evidence>
<proteinExistence type="inferred from homology"/>
<feature type="domain" description="STAS" evidence="3">
    <location>
        <begin position="1"/>
        <end position="111"/>
    </location>
</feature>
<dbReference type="InterPro" id="IPR002645">
    <property type="entry name" value="STAS_dom"/>
</dbReference>
<gene>
    <name evidence="4" type="ORF">IAA61_07585</name>
</gene>
<evidence type="ECO:0000256" key="2">
    <source>
        <dbReference type="RuleBase" id="RU003749"/>
    </source>
</evidence>
<dbReference type="GO" id="GO:0043856">
    <property type="term" value="F:anti-sigma factor antagonist activity"/>
    <property type="evidence" value="ECO:0007669"/>
    <property type="project" value="InterPro"/>
</dbReference>
<dbReference type="AlphaFoldDB" id="A0A9D1MCF7"/>
<dbReference type="InterPro" id="IPR036513">
    <property type="entry name" value="STAS_dom_sf"/>
</dbReference>
<dbReference type="PROSITE" id="PS50801">
    <property type="entry name" value="STAS"/>
    <property type="match status" value="1"/>
</dbReference>
<reference evidence="4" key="1">
    <citation type="submission" date="2020-10" db="EMBL/GenBank/DDBJ databases">
        <authorList>
            <person name="Gilroy R."/>
        </authorList>
    </citation>
    <scope>NUCLEOTIDE SEQUENCE</scope>
    <source>
        <strain evidence="4">USAMLcec3-3695</strain>
    </source>
</reference>
<evidence type="ECO:0000256" key="1">
    <source>
        <dbReference type="ARBA" id="ARBA00009013"/>
    </source>
</evidence>
<dbReference type="Pfam" id="PF01740">
    <property type="entry name" value="STAS"/>
    <property type="match status" value="1"/>
</dbReference>
<sequence length="118" mass="13074">MEMTLIQKHRMIVMKVSGEIDHHTAGKMRAVLETELKRTGAVNIALDLKDVGFMDSSGVGMIIGRYKTVSALGGSIIIYNASSQIKRLLRMSGMQKIVIICETLREGIDIINGKRITR</sequence>
<dbReference type="Gene3D" id="3.30.750.24">
    <property type="entry name" value="STAS domain"/>
    <property type="match status" value="1"/>
</dbReference>
<protein>
    <recommendedName>
        <fullName evidence="2">Anti-sigma factor antagonist</fullName>
    </recommendedName>
</protein>
<reference evidence="4" key="2">
    <citation type="journal article" date="2021" name="PeerJ">
        <title>Extensive microbial diversity within the chicken gut microbiome revealed by metagenomics and culture.</title>
        <authorList>
            <person name="Gilroy R."/>
            <person name="Ravi A."/>
            <person name="Getino M."/>
            <person name="Pursley I."/>
            <person name="Horton D.L."/>
            <person name="Alikhan N.F."/>
            <person name="Baker D."/>
            <person name="Gharbi K."/>
            <person name="Hall N."/>
            <person name="Watson M."/>
            <person name="Adriaenssens E.M."/>
            <person name="Foster-Nyarko E."/>
            <person name="Jarju S."/>
            <person name="Secka A."/>
            <person name="Antonio M."/>
            <person name="Oren A."/>
            <person name="Chaudhuri R.R."/>
            <person name="La Ragione R."/>
            <person name="Hildebrand F."/>
            <person name="Pallen M.J."/>
        </authorList>
    </citation>
    <scope>NUCLEOTIDE SEQUENCE</scope>
    <source>
        <strain evidence="4">USAMLcec3-3695</strain>
    </source>
</reference>
<dbReference type="Proteomes" id="UP000824109">
    <property type="component" value="Unassembled WGS sequence"/>
</dbReference>
<dbReference type="NCBIfam" id="TIGR00377">
    <property type="entry name" value="ant_ant_sig"/>
    <property type="match status" value="1"/>
</dbReference>
<comment type="similarity">
    <text evidence="1 2">Belongs to the anti-sigma-factor antagonist family.</text>
</comment>
<dbReference type="PANTHER" id="PTHR33495">
    <property type="entry name" value="ANTI-SIGMA FACTOR ANTAGONIST TM_1081-RELATED-RELATED"/>
    <property type="match status" value="1"/>
</dbReference>